<evidence type="ECO:0000313" key="6">
    <source>
        <dbReference type="Proteomes" id="UP000018852"/>
    </source>
</evidence>
<keyword evidence="3" id="KW-0234">DNA repair</keyword>
<dbReference type="Gene3D" id="3.90.320.10">
    <property type="match status" value="1"/>
</dbReference>
<keyword evidence="1" id="KW-0227">DNA damage</keyword>
<feature type="domain" description="PD-(D/E)XK endonuclease-like" evidence="4">
    <location>
        <begin position="63"/>
        <end position="164"/>
    </location>
</feature>
<sequence length="296" mass="31562">MSALSDSHALMLRGQRFIVAGLASEPSLLDEVTTTDATSDDGKRVLDSVADRAMGAVGGNDRRELGTAIHAACQAWEEGKDPSPLLPEGMESTLAAYQDAITSARLRVVTVEQAAVQDSLQVAGTMDAVYTTPGGTSVVADIKTGNVEIDPGKIAMQMAVYAHSVWWDRHTRLRSAPTVPIDQERALLIHLPAGEGPCSLHWVDIARGWEAVELAWRVRQHRRLKAADWFTPYTGGTAQALAAGTTHEASAALHAAIAAAPTVQALEALWAAHQGTWQPVHTEAARARKTTLTQAA</sequence>
<evidence type="ECO:0000256" key="3">
    <source>
        <dbReference type="ARBA" id="ARBA00023204"/>
    </source>
</evidence>
<gene>
    <name evidence="5" type="ORF">Q605_AUC00802G0005</name>
</gene>
<protein>
    <recommendedName>
        <fullName evidence="4">PD-(D/E)XK endonuclease-like domain-containing protein</fullName>
    </recommendedName>
</protein>
<keyword evidence="2" id="KW-0547">Nucleotide-binding</keyword>
<proteinExistence type="predicted"/>
<organism evidence="5 6">
    <name type="scientific">Actinomyces urogenitalis DORA_12</name>
    <dbReference type="NCBI Taxonomy" id="1403939"/>
    <lineage>
        <taxon>Bacteria</taxon>
        <taxon>Bacillati</taxon>
        <taxon>Actinomycetota</taxon>
        <taxon>Actinomycetes</taxon>
        <taxon>Actinomycetales</taxon>
        <taxon>Actinomycetaceae</taxon>
        <taxon>Actinomyces</taxon>
    </lineage>
</organism>
<evidence type="ECO:0000259" key="4">
    <source>
        <dbReference type="Pfam" id="PF12705"/>
    </source>
</evidence>
<dbReference type="GO" id="GO:0004386">
    <property type="term" value="F:helicase activity"/>
    <property type="evidence" value="ECO:0007669"/>
    <property type="project" value="UniProtKB-KW"/>
</dbReference>
<evidence type="ECO:0000256" key="1">
    <source>
        <dbReference type="ARBA" id="ARBA00022763"/>
    </source>
</evidence>
<keyword evidence="2" id="KW-0347">Helicase</keyword>
<accession>W1VCD8</accession>
<keyword evidence="2" id="KW-0067">ATP-binding</keyword>
<dbReference type="Pfam" id="PF12705">
    <property type="entry name" value="PDDEXK_1"/>
    <property type="match status" value="1"/>
</dbReference>
<name>W1VCD8_9ACTO</name>
<dbReference type="Proteomes" id="UP000018852">
    <property type="component" value="Unassembled WGS sequence"/>
</dbReference>
<keyword evidence="2" id="KW-0378">Hydrolase</keyword>
<reference evidence="5 6" key="1">
    <citation type="submission" date="2013-12" db="EMBL/GenBank/DDBJ databases">
        <title>A Varibaculum cambriense genome reconstructed from a premature infant gut community with otherwise low bacterial novelty that shifts toward anaerobic metabolism during the third week of life.</title>
        <authorList>
            <person name="Brown C.T."/>
            <person name="Sharon I."/>
            <person name="Thomas B.C."/>
            <person name="Castelle C.J."/>
            <person name="Morowitz M.J."/>
            <person name="Banfield J.F."/>
        </authorList>
    </citation>
    <scope>NUCLEOTIDE SEQUENCE [LARGE SCALE GENOMIC DNA]</scope>
    <source>
        <strain evidence="6">DORA_12</strain>
    </source>
</reference>
<dbReference type="EMBL" id="AZLV01000802">
    <property type="protein sequence ID" value="ETJ03698.1"/>
    <property type="molecule type" value="Genomic_DNA"/>
</dbReference>
<dbReference type="GO" id="GO:0006281">
    <property type="term" value="P:DNA repair"/>
    <property type="evidence" value="ECO:0007669"/>
    <property type="project" value="UniProtKB-KW"/>
</dbReference>
<dbReference type="AlphaFoldDB" id="W1VCD8"/>
<dbReference type="InterPro" id="IPR038726">
    <property type="entry name" value="PDDEXK_AddAB-type"/>
</dbReference>
<dbReference type="PATRIC" id="fig|1403939.3.peg.1126"/>
<evidence type="ECO:0000256" key="2">
    <source>
        <dbReference type="ARBA" id="ARBA00022806"/>
    </source>
</evidence>
<evidence type="ECO:0000313" key="5">
    <source>
        <dbReference type="EMBL" id="ETJ03698.1"/>
    </source>
</evidence>
<dbReference type="InterPro" id="IPR011604">
    <property type="entry name" value="PDDEXK-like_dom_sf"/>
</dbReference>
<comment type="caution">
    <text evidence="5">The sequence shown here is derived from an EMBL/GenBank/DDBJ whole genome shotgun (WGS) entry which is preliminary data.</text>
</comment>